<gene>
    <name evidence="3" type="ORF">BN946_scf185044.g29</name>
</gene>
<feature type="region of interest" description="Disordered" evidence="2">
    <location>
        <begin position="478"/>
        <end position="515"/>
    </location>
</feature>
<dbReference type="EMBL" id="CCBP010000003">
    <property type="protein sequence ID" value="CDO68121.1"/>
    <property type="molecule type" value="Genomic_DNA"/>
</dbReference>
<accession>A0A060S1R0</accession>
<protein>
    <recommendedName>
        <fullName evidence="5">DUF4218 domain-containing protein</fullName>
    </recommendedName>
</protein>
<dbReference type="Proteomes" id="UP000029665">
    <property type="component" value="Unassembled WGS sequence"/>
</dbReference>
<feature type="compositionally biased region" description="Low complexity" evidence="2">
    <location>
        <begin position="480"/>
        <end position="490"/>
    </location>
</feature>
<proteinExistence type="predicted"/>
<feature type="compositionally biased region" description="Polar residues" evidence="2">
    <location>
        <begin position="1"/>
        <end position="12"/>
    </location>
</feature>
<dbReference type="OrthoDB" id="3247418at2759"/>
<dbReference type="PANTHER" id="PTHR46579:SF1">
    <property type="entry name" value="F5_8 TYPE C DOMAIN-CONTAINING PROTEIN"/>
    <property type="match status" value="1"/>
</dbReference>
<evidence type="ECO:0000313" key="3">
    <source>
        <dbReference type="EMBL" id="CDO68121.1"/>
    </source>
</evidence>
<comment type="caution">
    <text evidence="3">The sequence shown here is derived from an EMBL/GenBank/DDBJ whole genome shotgun (WGS) entry which is preliminary data.</text>
</comment>
<dbReference type="PANTHER" id="PTHR46579">
    <property type="entry name" value="F5/8 TYPE C DOMAIN-CONTAINING PROTEIN-RELATED"/>
    <property type="match status" value="1"/>
</dbReference>
<dbReference type="InterPro" id="IPR004242">
    <property type="entry name" value="Transposase_21"/>
</dbReference>
<organism evidence="3 4">
    <name type="scientific">Pycnoporus cinnabarinus</name>
    <name type="common">Cinnabar-red polypore</name>
    <name type="synonym">Trametes cinnabarina</name>
    <dbReference type="NCBI Taxonomy" id="5643"/>
    <lineage>
        <taxon>Eukaryota</taxon>
        <taxon>Fungi</taxon>
        <taxon>Dikarya</taxon>
        <taxon>Basidiomycota</taxon>
        <taxon>Agaricomycotina</taxon>
        <taxon>Agaricomycetes</taxon>
        <taxon>Polyporales</taxon>
        <taxon>Polyporaceae</taxon>
        <taxon>Trametes</taxon>
    </lineage>
</organism>
<feature type="region of interest" description="Disordered" evidence="2">
    <location>
        <begin position="210"/>
        <end position="237"/>
    </location>
</feature>
<dbReference type="STRING" id="5643.A0A060S1R0"/>
<keyword evidence="1" id="KW-0175">Coiled coil</keyword>
<dbReference type="HOGENOM" id="CLU_002101_0_1_1"/>
<sequence length="1456" mass="163348">MESSTCHANATLTDEGASERDVETSKQAIPDYAKGVNKDHIDMLRSKTVVLQLELTLLKAQRATDRGKIEQLERDLEIMQESSRELVDRLGCMGQLLARLEKLSKIMTTYDSRGASWHLAPHIRGSTIYQHSMAAKKKLKLCMCSVCRTLTHVDNGVIKPGCLVDLRKWKEHAASDELKADEEDHLQYIASVVEHESSTASHLRHVEAPEVLPPDDIRPQSIAQPGPSLEGQALSAPPVQACGKEASLVSDHGHSQQLVASVNIHVTSSSDHGNCSSQLRTPAHDPADSVDEISQRLSELSLLESGLSVDLRLLPRNAELVFEATPASLDDLPCLRPSAVQNRSFIATRTSLEQKKHILRSLPLLGHRDADRRRGALLAKVSEALHALNAQEKAAWERQQLLAGLYGFLDQAKTGAMQVYHTEHRFLPRPVLQPCILLALIVTSALHTLSGVDGNAANLVLGMVRALLTGVFIACNKPASSRSSSPSSLRLRSEAQQLHSPQHSPRRRTRHPNLTVEQRDMLDAIPRDIRTVLSRLGLDPDIVRYASCPRCSQTYPPNLNTPDDPYPRHCTFRETDKPICGAALVQRVTHAATSQHSPARETFAPVRTFPYSPLLSWIAKQFSRERVESVMQSAWLRSAPPAGASLTDILQSPAFRQFRGPDGNLYSEQAGSDVHLVFGLFIDWFNPGGNKQAGKSRSVGAIYLVCYNLPPELRFLQEHMCLLGIIPGPNEPSVHELNHFLRPLVDELLVLWRSGIWLSQTALHPAGRLVRAAVIPLICDLPAMRKAAGFAGHGSTHFCSFCLLKKPNMNDLSRPWPSRTWQEHLNIASIWRDAPTEADRTAIFDEHGLRWSELLRLPYWDPTRYAVVDAMHNLFLGDLRHHCRDVWGINIKDKSSSKAVPHTPAEQQEWLTRLVTALRDSVLPNGTFVKGAVSAVSSPRKGYLVALAQLNNIQPESKPTKEGYAIALLHWVRQHSVDQLAIPPVLEKATSDFHLAENEYDLAKFRVLTPEIIEVLRADMKSTYLPSWMERPPTNFGSPSHGKLKADHWRTVCTVNMVITLVRIWSAATATAGDRKVLENFVHLVVAVDLATRRSMDPERARLFDYHMAEYLRTLRDLFNHNLVPNHHLSLHLTAFLLLFGPVRGWWGYSFERFNGIIQRLNTNNHIAVYHTVALVTTSTDLTAAEIPLTFMRLFYAGAELRWLMSTTQWPDTDEFHAVAEALRKTYQDHTHGSRIVDVFGPMAAPFDTQEAGVANPYEEMYAELKEARMDDRKYTGFASLINAVFPSTFTVIYADLSDSRPRLSRTIRTLTNIKIGRAIYGTREHQIRNSFVTYRDPASSEPMLVRAGQISQIFLHARVTGDNQRLVDPFVTIDEYVPLDATHIGHDPYRRFPLLQTRLYYNRFYERSVVVRSADIVSHFAVFVYVPEGIAKPCVVVRSLDRVRLPSPKPARALY</sequence>
<evidence type="ECO:0000313" key="4">
    <source>
        <dbReference type="Proteomes" id="UP000029665"/>
    </source>
</evidence>
<name>A0A060S1R0_PYCCI</name>
<feature type="coiled-coil region" evidence="1">
    <location>
        <begin position="55"/>
        <end position="89"/>
    </location>
</feature>
<dbReference type="Pfam" id="PF02992">
    <property type="entry name" value="Transposase_21"/>
    <property type="match status" value="1"/>
</dbReference>
<feature type="region of interest" description="Disordered" evidence="2">
    <location>
        <begin position="1"/>
        <end position="25"/>
    </location>
</feature>
<evidence type="ECO:0000256" key="1">
    <source>
        <dbReference type="SAM" id="Coils"/>
    </source>
</evidence>
<feature type="compositionally biased region" description="Polar residues" evidence="2">
    <location>
        <begin position="494"/>
        <end position="503"/>
    </location>
</feature>
<keyword evidence="4" id="KW-1185">Reference proteome</keyword>
<reference evidence="3" key="1">
    <citation type="submission" date="2014-01" db="EMBL/GenBank/DDBJ databases">
        <title>The genome of the white-rot fungus Pycnoporus cinnabarinus: a basidiomycete model with a versatile arsenal for lignocellulosic biomass breakdown.</title>
        <authorList>
            <person name="Levasseur A."/>
            <person name="Lomascolo A."/>
            <person name="Ruiz-Duenas F.J."/>
            <person name="Uzan E."/>
            <person name="Piumi F."/>
            <person name="Kues U."/>
            <person name="Ram A.F.J."/>
            <person name="Murat C."/>
            <person name="Haon M."/>
            <person name="Benoit I."/>
            <person name="Arfi Y."/>
            <person name="Chevret D."/>
            <person name="Drula E."/>
            <person name="Kwon M.J."/>
            <person name="Gouret P."/>
            <person name="Lesage-Meessen L."/>
            <person name="Lombard V."/>
            <person name="Mariette J."/>
            <person name="Noirot C."/>
            <person name="Park J."/>
            <person name="Patyshakuliyeva A."/>
            <person name="Wieneger R.A.B."/>
            <person name="Wosten H.A.B."/>
            <person name="Martin F."/>
            <person name="Coutinho P.M."/>
            <person name="de Vries R."/>
            <person name="Martinez A.T."/>
            <person name="Klopp C."/>
            <person name="Pontarotti P."/>
            <person name="Henrissat B."/>
            <person name="Record E."/>
        </authorList>
    </citation>
    <scope>NUCLEOTIDE SEQUENCE [LARGE SCALE GENOMIC DNA]</scope>
    <source>
        <strain evidence="3">BRFM137</strain>
    </source>
</reference>
<evidence type="ECO:0008006" key="5">
    <source>
        <dbReference type="Google" id="ProtNLM"/>
    </source>
</evidence>
<evidence type="ECO:0000256" key="2">
    <source>
        <dbReference type="SAM" id="MobiDB-lite"/>
    </source>
</evidence>